<sequence>MKGRVLISPKKGIADPQGTAVEQALHALGFADVRAVRVGKVIDLELPEGDRVAALAALARMSEQLLANTVVETYSCSILDEGA</sequence>
<dbReference type="GO" id="GO:0005737">
    <property type="term" value="C:cytoplasm"/>
    <property type="evidence" value="ECO:0007669"/>
    <property type="project" value="UniProtKB-SubCell"/>
</dbReference>
<dbReference type="GO" id="GO:0006189">
    <property type="term" value="P:'de novo' IMP biosynthetic process"/>
    <property type="evidence" value="ECO:0007669"/>
    <property type="project" value="UniProtKB-UniRule"/>
</dbReference>
<dbReference type="UniPathway" id="UPA00074">
    <property type="reaction ID" value="UER00128"/>
</dbReference>
<evidence type="ECO:0000313" key="7">
    <source>
        <dbReference type="EMBL" id="RIE12821.1"/>
    </source>
</evidence>
<dbReference type="EMBL" id="QXIX01000049">
    <property type="protein sequence ID" value="RIE12898.1"/>
    <property type="molecule type" value="Genomic_DNA"/>
</dbReference>
<comment type="subcellular location">
    <subcellularLocation>
        <location evidence="6">Cytoplasm</location>
    </subcellularLocation>
</comment>
<keyword evidence="4 6" id="KW-0658">Purine biosynthesis</keyword>
<comment type="function">
    <text evidence="6">Part of the phosphoribosylformylglycinamidine synthase complex involved in the purines biosynthetic pathway. Catalyzes the ATP-dependent conversion of formylglycinamide ribonucleotide (FGAR) and glutamine to yield formylglycinamidine ribonucleotide (FGAM) and glutamate. The FGAM synthase complex is composed of three subunits. PurQ produces an ammonia molecule by converting glutamine to glutamate. PurL transfers the ammonia molecule to FGAR to form FGAM in an ATP-dependent manner. PurS interacts with PurQ and PurL and is thought to assist in the transfer of the ammonia molecule from PurQ to PurL.</text>
</comment>
<evidence type="ECO:0000256" key="2">
    <source>
        <dbReference type="ARBA" id="ARBA00022598"/>
    </source>
</evidence>
<dbReference type="EC" id="6.3.5.3" evidence="6"/>
<dbReference type="NCBIfam" id="NF004630">
    <property type="entry name" value="PRK05974.1"/>
    <property type="match status" value="1"/>
</dbReference>
<comment type="catalytic activity">
    <reaction evidence="6">
        <text>N(2)-formyl-N(1)-(5-phospho-beta-D-ribosyl)glycinamide + L-glutamine + ATP + H2O = 2-formamido-N(1)-(5-O-phospho-beta-D-ribosyl)acetamidine + L-glutamate + ADP + phosphate + H(+)</text>
        <dbReference type="Rhea" id="RHEA:17129"/>
        <dbReference type="ChEBI" id="CHEBI:15377"/>
        <dbReference type="ChEBI" id="CHEBI:15378"/>
        <dbReference type="ChEBI" id="CHEBI:29985"/>
        <dbReference type="ChEBI" id="CHEBI:30616"/>
        <dbReference type="ChEBI" id="CHEBI:43474"/>
        <dbReference type="ChEBI" id="CHEBI:58359"/>
        <dbReference type="ChEBI" id="CHEBI:147286"/>
        <dbReference type="ChEBI" id="CHEBI:147287"/>
        <dbReference type="ChEBI" id="CHEBI:456216"/>
        <dbReference type="EC" id="6.3.5.3"/>
    </reaction>
</comment>
<comment type="similarity">
    <text evidence="6">Belongs to the PurS family.</text>
</comment>
<evidence type="ECO:0000313" key="8">
    <source>
        <dbReference type="EMBL" id="RIE12898.1"/>
    </source>
</evidence>
<gene>
    <name evidence="6 7" type="primary">purS</name>
    <name evidence="8" type="ORF">SMC2_06145</name>
    <name evidence="7" type="ORF">SMC3_05770</name>
</gene>
<dbReference type="RefSeq" id="WP_119087831.1">
    <property type="nucleotide sequence ID" value="NZ_QXIV01000038.1"/>
</dbReference>
<comment type="caution">
    <text evidence="7">The sequence shown here is derived from an EMBL/GenBank/DDBJ whole genome shotgun (WGS) entry which is preliminary data.</text>
</comment>
<comment type="pathway">
    <text evidence="6">Purine metabolism; IMP biosynthesis via de novo pathway; 5-amino-1-(5-phospho-D-ribosyl)imidazole from N(2)-formyl-N(1)-(5-phospho-D-ribosyl)glycinamide: step 1/2.</text>
</comment>
<protein>
    <recommendedName>
        <fullName evidence="6">Phosphoribosylformylglycinamidine synthase subunit PurS</fullName>
        <shortName evidence="6">FGAM synthase</shortName>
        <ecNumber evidence="6">6.3.5.3</ecNumber>
    </recommendedName>
    <alternativeName>
        <fullName evidence="6">Formylglycinamide ribonucleotide amidotransferase subunit III</fullName>
        <shortName evidence="6">FGAR amidotransferase III</shortName>
        <shortName evidence="6">FGAR-AT III</shortName>
    </alternativeName>
    <alternativeName>
        <fullName evidence="6">Phosphoribosylformylglycinamidine synthase subunit III</fullName>
    </alternativeName>
</protein>
<dbReference type="PANTHER" id="PTHR34696:SF1">
    <property type="entry name" value="PHOSPHORIBOSYLFORMYLGLYCINAMIDINE SYNTHASE SUBUNIT PURS"/>
    <property type="match status" value="1"/>
</dbReference>
<dbReference type="Pfam" id="PF02700">
    <property type="entry name" value="PurS"/>
    <property type="match status" value="1"/>
</dbReference>
<reference evidence="9 10" key="1">
    <citation type="submission" date="2018-09" db="EMBL/GenBank/DDBJ databases">
        <title>Discovery and Ecogenomic Context for Candidatus Cryosericales, a Global Caldiserica Order Active in Thawing Permafrost.</title>
        <authorList>
            <person name="Martinez M.A."/>
            <person name="Woodcroft B.J."/>
            <person name="Ignacio Espinoza J.C."/>
            <person name="Zayed A."/>
            <person name="Singleton C.M."/>
            <person name="Boyd J."/>
            <person name="Li Y.-F."/>
            <person name="Purvine S."/>
            <person name="Maughan H."/>
            <person name="Hodgkins S.B."/>
            <person name="Anderson D."/>
            <person name="Sederholm M."/>
            <person name="Temperton B."/>
            <person name="Saleska S.R."/>
            <person name="Tyson G.W."/>
            <person name="Rich V.I."/>
        </authorList>
    </citation>
    <scope>NUCLEOTIDE SEQUENCE [LARGE SCALE GENOMIC DNA]</scope>
    <source>
        <strain evidence="8 9">SMC2</strain>
        <strain evidence="7 10">SMC3</strain>
    </source>
</reference>
<evidence type="ECO:0000313" key="9">
    <source>
        <dbReference type="Proteomes" id="UP000265724"/>
    </source>
</evidence>
<keyword evidence="9" id="KW-1185">Reference proteome</keyword>
<dbReference type="HAMAP" id="MF_01926">
    <property type="entry name" value="PurS"/>
    <property type="match status" value="1"/>
</dbReference>
<organism evidence="7 10">
    <name type="scientific">Candidatus Cryosericum hinesii</name>
    <dbReference type="NCBI Taxonomy" id="2290915"/>
    <lineage>
        <taxon>Bacteria</taxon>
        <taxon>Pseudomonadati</taxon>
        <taxon>Caldisericota/Cryosericota group</taxon>
        <taxon>Candidatus Cryosericota</taxon>
        <taxon>Candidatus Cryosericia</taxon>
        <taxon>Candidatus Cryosericales</taxon>
        <taxon>Candidatus Cryosericaceae</taxon>
        <taxon>Candidatus Cryosericum</taxon>
    </lineage>
</organism>
<keyword evidence="2 6" id="KW-0436">Ligase</keyword>
<dbReference type="EMBL" id="QXIW01000028">
    <property type="protein sequence ID" value="RIE12821.1"/>
    <property type="molecule type" value="Genomic_DNA"/>
</dbReference>
<dbReference type="Gene3D" id="3.30.1280.10">
    <property type="entry name" value="Phosphoribosylformylglycinamidine synthase subunit PurS"/>
    <property type="match status" value="1"/>
</dbReference>
<evidence type="ECO:0000256" key="6">
    <source>
        <dbReference type="HAMAP-Rule" id="MF_01926"/>
    </source>
</evidence>
<proteinExistence type="inferred from homology"/>
<dbReference type="SUPFAM" id="SSF82697">
    <property type="entry name" value="PurS-like"/>
    <property type="match status" value="1"/>
</dbReference>
<dbReference type="InterPro" id="IPR003850">
    <property type="entry name" value="PurS"/>
</dbReference>
<dbReference type="InterPro" id="IPR036604">
    <property type="entry name" value="PurS-like_sf"/>
</dbReference>
<keyword evidence="1 6" id="KW-0963">Cytoplasm</keyword>
<dbReference type="Proteomes" id="UP000265724">
    <property type="component" value="Unassembled WGS sequence"/>
</dbReference>
<evidence type="ECO:0000256" key="4">
    <source>
        <dbReference type="ARBA" id="ARBA00022755"/>
    </source>
</evidence>
<dbReference type="GO" id="GO:0004642">
    <property type="term" value="F:phosphoribosylformylglycinamidine synthase activity"/>
    <property type="evidence" value="ECO:0007669"/>
    <property type="project" value="UniProtKB-UniRule"/>
</dbReference>
<keyword evidence="5 6" id="KW-0067">ATP-binding</keyword>
<dbReference type="GO" id="GO:0005524">
    <property type="term" value="F:ATP binding"/>
    <property type="evidence" value="ECO:0007669"/>
    <property type="project" value="UniProtKB-UniRule"/>
</dbReference>
<dbReference type="AlphaFoldDB" id="A0A398DPZ2"/>
<evidence type="ECO:0000256" key="3">
    <source>
        <dbReference type="ARBA" id="ARBA00022741"/>
    </source>
</evidence>
<accession>A0A398DPZ2</accession>
<comment type="subunit">
    <text evidence="6">Part of the FGAM synthase complex composed of 1 PurL, 1 PurQ and 2 PurS subunits.</text>
</comment>
<name>A0A398DPZ2_9BACT</name>
<evidence type="ECO:0000256" key="5">
    <source>
        <dbReference type="ARBA" id="ARBA00022840"/>
    </source>
</evidence>
<dbReference type="Proteomes" id="UP000266042">
    <property type="component" value="Unassembled WGS sequence"/>
</dbReference>
<evidence type="ECO:0000313" key="10">
    <source>
        <dbReference type="Proteomes" id="UP000266042"/>
    </source>
</evidence>
<evidence type="ECO:0000256" key="1">
    <source>
        <dbReference type="ARBA" id="ARBA00022490"/>
    </source>
</evidence>
<keyword evidence="3 6" id="KW-0547">Nucleotide-binding</keyword>
<dbReference type="NCBIfam" id="TIGR00302">
    <property type="entry name" value="phosphoribosylformylglycinamidine synthase subunit PurS"/>
    <property type="match status" value="1"/>
</dbReference>
<dbReference type="PANTHER" id="PTHR34696">
    <property type="entry name" value="PHOSPHORIBOSYLFORMYLGLYCINAMIDINE SYNTHASE SUBUNIT PURS"/>
    <property type="match status" value="1"/>
</dbReference>